<dbReference type="InterPro" id="IPR009091">
    <property type="entry name" value="RCC1/BLIP-II"/>
</dbReference>
<dbReference type="GO" id="GO:0030246">
    <property type="term" value="F:carbohydrate binding"/>
    <property type="evidence" value="ECO:0007669"/>
    <property type="project" value="InterPro"/>
</dbReference>
<dbReference type="CDD" id="cd12214">
    <property type="entry name" value="ChiA1_BD"/>
    <property type="match status" value="1"/>
</dbReference>
<dbReference type="GO" id="GO:0004553">
    <property type="term" value="F:hydrolase activity, hydrolyzing O-glycosyl compounds"/>
    <property type="evidence" value="ECO:0007669"/>
    <property type="project" value="InterPro"/>
</dbReference>
<dbReference type="EMBL" id="LR796179">
    <property type="protein sequence ID" value="CAB4124937.1"/>
    <property type="molecule type" value="Genomic_DNA"/>
</dbReference>
<dbReference type="PANTHER" id="PTHR45982">
    <property type="entry name" value="REGULATOR OF CHROMOSOME CONDENSATION"/>
    <property type="match status" value="1"/>
</dbReference>
<gene>
    <name evidence="2" type="ORF">UFOVP65_43</name>
</gene>
<dbReference type="GO" id="GO:0005975">
    <property type="term" value="P:carbohydrate metabolic process"/>
    <property type="evidence" value="ECO:0007669"/>
    <property type="project" value="InterPro"/>
</dbReference>
<proteinExistence type="predicted"/>
<reference evidence="2" key="1">
    <citation type="submission" date="2020-04" db="EMBL/GenBank/DDBJ databases">
        <authorList>
            <person name="Chiriac C."/>
            <person name="Salcher M."/>
            <person name="Ghai R."/>
            <person name="Kavagutti S V."/>
        </authorList>
    </citation>
    <scope>NUCLEOTIDE SEQUENCE</scope>
</reference>
<dbReference type="SUPFAM" id="SSF50985">
    <property type="entry name" value="RCC1/BLIP-II"/>
    <property type="match status" value="2"/>
</dbReference>
<feature type="domain" description="Chitin-binding type-3" evidence="1">
    <location>
        <begin position="95"/>
        <end position="139"/>
    </location>
</feature>
<dbReference type="PROSITE" id="PS50012">
    <property type="entry name" value="RCC1_3"/>
    <property type="match status" value="2"/>
</dbReference>
<dbReference type="Pfam" id="PF00415">
    <property type="entry name" value="RCC1"/>
    <property type="match status" value="4"/>
</dbReference>
<dbReference type="PANTHER" id="PTHR45982:SF1">
    <property type="entry name" value="REGULATOR OF CHROMOSOME CONDENSATION"/>
    <property type="match status" value="1"/>
</dbReference>
<dbReference type="GO" id="GO:0005576">
    <property type="term" value="C:extracellular region"/>
    <property type="evidence" value="ECO:0007669"/>
    <property type="project" value="InterPro"/>
</dbReference>
<protein>
    <submittedName>
        <fullName evidence="2">ChiA1_BD domain containing protein</fullName>
    </submittedName>
</protein>
<dbReference type="InterPro" id="IPR051553">
    <property type="entry name" value="Ran_GTPase-activating"/>
</dbReference>
<evidence type="ECO:0000313" key="2">
    <source>
        <dbReference type="EMBL" id="CAB4124937.1"/>
    </source>
</evidence>
<dbReference type="InterPro" id="IPR003610">
    <property type="entry name" value="CBM5/12"/>
</dbReference>
<accession>A0A6J5KVE5</accession>
<dbReference type="PRINTS" id="PR00633">
    <property type="entry name" value="RCCNDNSATION"/>
</dbReference>
<dbReference type="InterPro" id="IPR000408">
    <property type="entry name" value="Reg_chr_condens"/>
</dbReference>
<name>A0A6J5KVE5_9CAUD</name>
<dbReference type="Gene3D" id="2.130.10.30">
    <property type="entry name" value="Regulator of chromosome condensation 1/beta-lactamase-inhibitor protein II"/>
    <property type="match status" value="2"/>
</dbReference>
<dbReference type="Gene3D" id="2.10.10.20">
    <property type="entry name" value="Carbohydrate-binding module superfamily 5/12"/>
    <property type="match status" value="1"/>
</dbReference>
<evidence type="ECO:0000259" key="1">
    <source>
        <dbReference type="SMART" id="SM00495"/>
    </source>
</evidence>
<dbReference type="SMART" id="SM00495">
    <property type="entry name" value="ChtBD3"/>
    <property type="match status" value="1"/>
</dbReference>
<sequence length="732" mass="76340">MAIVAIATLTYASGGTSGTNTITFTNVTNVALGQIISGTGVSTLTNCYVVNITGNTLTLSSNLSANAAGTYYTYATSATQTGTNILLGKIAFTWKGAYAAGTTYARQDVVIYNGSSYVCLQDSTVGQTPATLTAYWQLFAQGVGSVSANAGEVIYNNGSGLVALPAGTTGQVLTINASGFPSWANPDIRSATKVKALVSNGMGQQPDMYRHSYVIMTDNSVKMWGWNGNYCLGEGTTNSRSYPGRVAFPPSFPGALKIWGNFQYNGICIDTTGQLWIWGYNGEGQCATGNTTVQTVPYNASANASNSIYGKTVVDVAIGVGTQTANTLTVLCSDGTVHATGYNGYGQIGDGSTTQKTNFVQNSVLSGIIKIAQTREAYTAVAAVKNDGTLYTWGYNGDGQLGNGNTTNATIAGTRSLGALASKFIYDINGGYMSFHSLARSTATTATATYSSGGASGATTITMASVTGVVVNQIITGTGIPALTTANITGGAFVPGIKPTRVVSIVGNVVTLSNALTAQAAGTYNFYQAGHSAAWGGGNVTYGCFGDGSFVDSSTPVVVFSGDNNPVEEIYSPNYDYPVSFCRKADNTWYVAGAGNYGANLDSTNSHRSSWVQISPAGVNTSNYITKVVKAGTGSYNWMAALDKNGAVYTWGYNGNGALGIGNTTNQQNGTIVKPPISIRKVVDIQTHCHTSEQNLSMLMDDGQLWITGYAGSYSNTDDRAQNFYTPQPVIF</sequence>
<dbReference type="GO" id="GO:0005085">
    <property type="term" value="F:guanyl-nucleotide exchange factor activity"/>
    <property type="evidence" value="ECO:0007669"/>
    <property type="project" value="TreeGrafter"/>
</dbReference>
<organism evidence="2">
    <name type="scientific">uncultured Caudovirales phage</name>
    <dbReference type="NCBI Taxonomy" id="2100421"/>
    <lineage>
        <taxon>Viruses</taxon>
        <taxon>Duplodnaviria</taxon>
        <taxon>Heunggongvirae</taxon>
        <taxon>Uroviricota</taxon>
        <taxon>Caudoviricetes</taxon>
        <taxon>Peduoviridae</taxon>
        <taxon>Maltschvirus</taxon>
        <taxon>Maltschvirus maltsch</taxon>
    </lineage>
</organism>